<reference evidence="1 2" key="1">
    <citation type="submission" date="2016-10" db="EMBL/GenBank/DDBJ databases">
        <authorList>
            <person name="de Groot N.N."/>
        </authorList>
    </citation>
    <scope>NUCLEOTIDE SEQUENCE [LARGE SCALE GENOMIC DNA]</scope>
    <source>
        <strain evidence="1 2">DSM 23553</strain>
    </source>
</reference>
<sequence length="172" mass="20490">MAYIISGMAESKKWKRHPKFRDLRISSDGSDFLLNDKLLRIRDHKIKNGKILKVVMINRTYYSVPKLILETWGPPKPEDGRQYFAMYRDGNKENLYPKNLYWGTQLMNKEDLFERDLKLSRLTKDQTYEAFERNQYRGESIASIARDMKVSDMAIHRAIKRINRKVKAKEEK</sequence>
<evidence type="ECO:0000313" key="1">
    <source>
        <dbReference type="EMBL" id="SEF09119.1"/>
    </source>
</evidence>
<evidence type="ECO:0000313" key="2">
    <source>
        <dbReference type="Proteomes" id="UP000199448"/>
    </source>
</evidence>
<accession>A0A1H5P5H6</accession>
<dbReference type="Proteomes" id="UP000199448">
    <property type="component" value="Unassembled WGS sequence"/>
</dbReference>
<dbReference type="STRING" id="390640.SAMN04488034_10933"/>
<protein>
    <submittedName>
        <fullName evidence="1">Uncharacterized protein</fullName>
    </submittedName>
</protein>
<proteinExistence type="predicted"/>
<keyword evidence="2" id="KW-1185">Reference proteome</keyword>
<name>A0A1H5P5H6_9FLAO</name>
<dbReference type="RefSeq" id="WP_176794644.1">
    <property type="nucleotide sequence ID" value="NZ_FNUG01000009.1"/>
</dbReference>
<dbReference type="Gene3D" id="3.90.75.20">
    <property type="match status" value="1"/>
</dbReference>
<dbReference type="EMBL" id="FNUG01000009">
    <property type="protein sequence ID" value="SEF09119.1"/>
    <property type="molecule type" value="Genomic_DNA"/>
</dbReference>
<dbReference type="AlphaFoldDB" id="A0A1H5P5H6"/>
<gene>
    <name evidence="1" type="ORF">SAMN04488034_10933</name>
</gene>
<organism evidence="1 2">
    <name type="scientific">Salinimicrobium catena</name>
    <dbReference type="NCBI Taxonomy" id="390640"/>
    <lineage>
        <taxon>Bacteria</taxon>
        <taxon>Pseudomonadati</taxon>
        <taxon>Bacteroidota</taxon>
        <taxon>Flavobacteriia</taxon>
        <taxon>Flavobacteriales</taxon>
        <taxon>Flavobacteriaceae</taxon>
        <taxon>Salinimicrobium</taxon>
    </lineage>
</organism>